<dbReference type="Proteomes" id="UP000778578">
    <property type="component" value="Unassembled WGS sequence"/>
</dbReference>
<evidence type="ECO:0000256" key="2">
    <source>
        <dbReference type="SAM" id="SignalP"/>
    </source>
</evidence>
<dbReference type="RefSeq" id="WP_222964207.1">
    <property type="nucleotide sequence ID" value="NZ_JAINZZ010000023.1"/>
</dbReference>
<comment type="caution">
    <text evidence="3">The sequence shown here is derived from an EMBL/GenBank/DDBJ whole genome shotgun (WGS) entry which is preliminary data.</text>
</comment>
<name>A0ABS7QCW0_9ACTN</name>
<keyword evidence="4" id="KW-1185">Reference proteome</keyword>
<feature type="region of interest" description="Disordered" evidence="1">
    <location>
        <begin position="36"/>
        <end position="172"/>
    </location>
</feature>
<reference evidence="3 4" key="1">
    <citation type="submission" date="2021-08" db="EMBL/GenBank/DDBJ databases">
        <title>WGS of actinomycetes from Thailand.</title>
        <authorList>
            <person name="Thawai C."/>
        </authorList>
    </citation>
    <scope>NUCLEOTIDE SEQUENCE [LARGE SCALE GENOMIC DNA]</scope>
    <source>
        <strain evidence="3 4">PLK6-54</strain>
    </source>
</reference>
<dbReference type="EMBL" id="JAINZZ010000023">
    <property type="protein sequence ID" value="MBY8879812.1"/>
    <property type="molecule type" value="Genomic_DNA"/>
</dbReference>
<organism evidence="3 4">
    <name type="scientific">Actinacidiphila acidipaludis</name>
    <dbReference type="NCBI Taxonomy" id="2873382"/>
    <lineage>
        <taxon>Bacteria</taxon>
        <taxon>Bacillati</taxon>
        <taxon>Actinomycetota</taxon>
        <taxon>Actinomycetes</taxon>
        <taxon>Kitasatosporales</taxon>
        <taxon>Streptomycetaceae</taxon>
        <taxon>Actinacidiphila</taxon>
    </lineage>
</organism>
<evidence type="ECO:0000256" key="1">
    <source>
        <dbReference type="SAM" id="MobiDB-lite"/>
    </source>
</evidence>
<feature type="compositionally biased region" description="Gly residues" evidence="1">
    <location>
        <begin position="68"/>
        <end position="77"/>
    </location>
</feature>
<sequence length="172" mass="15808">MSVPAAARPPHARARAAGVRSAALVALLAASVAACVSTGGSDPKAPGRPPVSGKGGAADARHAVRGFPAGGHGGGRDGMSPSPAASGTATAGASAVATTPASAPGRTGTRAVPPGGGATTAPHPTVQPSPTGDGPTTTPTPTDPATTTTPADPPPTTATPGDGGDPSGAGTP</sequence>
<feature type="compositionally biased region" description="Gly residues" evidence="1">
    <location>
        <begin position="161"/>
        <end position="172"/>
    </location>
</feature>
<keyword evidence="2" id="KW-0732">Signal</keyword>
<protein>
    <submittedName>
        <fullName evidence="3">Uncharacterized protein</fullName>
    </submittedName>
</protein>
<feature type="signal peptide" evidence="2">
    <location>
        <begin position="1"/>
        <end position="34"/>
    </location>
</feature>
<feature type="compositionally biased region" description="Low complexity" evidence="1">
    <location>
        <begin position="78"/>
        <end position="150"/>
    </location>
</feature>
<feature type="chain" id="PRO_5045050414" evidence="2">
    <location>
        <begin position="35"/>
        <end position="172"/>
    </location>
</feature>
<gene>
    <name evidence="3" type="ORF">K7862_19525</name>
</gene>
<evidence type="ECO:0000313" key="3">
    <source>
        <dbReference type="EMBL" id="MBY8879812.1"/>
    </source>
</evidence>
<evidence type="ECO:0000313" key="4">
    <source>
        <dbReference type="Proteomes" id="UP000778578"/>
    </source>
</evidence>
<accession>A0ABS7QCW0</accession>
<proteinExistence type="predicted"/>